<dbReference type="EC" id="2.4.1.-" evidence="4"/>
<name>A0A0F6PMR2_CARTI</name>
<accession>A0A0F6PMR2</accession>
<dbReference type="PROSITE" id="PS00375">
    <property type="entry name" value="UDPGT"/>
    <property type="match status" value="1"/>
</dbReference>
<dbReference type="CDD" id="cd03784">
    <property type="entry name" value="GT1_Gtf-like"/>
    <property type="match status" value="1"/>
</dbReference>
<sequence length="491" mass="54524">MAPESASRIHFLLIPLLAPGHTIPMIDIAKLLAQRPNVVVTIVTTPVNAARYGPNLQPHIDSGLPVRFLELPFPAAEAGLPAGIESADSLPGLHLLQNFSLAVDMLQQRLEQRFESLEPRPSCILSDRYMLWTADTAVKHGLPRIIFDGMNCFKQLCTHNMYLSNVLDGLSDSDPFILPGLPDRIEITKVQLPQEFNYSDLGTKEQLERVRETEATAYGIVINSFEELEQEYVNELKKVKNGKVWCLGPLSLTNNNDLGKSVRGNNSSIDEQRIVKWLDSREPGSVIYACFGSSSRVIPQQLIELGLGLESSNRPFIWVIRAGDRATEIEEWITETGFEERTKDRGLLIRDWAPQLLILSHPSVGGFLTHCGWNSILEGVCAGVPLVTWPLFAEQFLNEKLVVEVLGVGVPVGAPRVVHWGMEDKFGVTVRSDQVSNAIQKAMDVGNEGNERRRKVKALGKVAENAIEEGGSSYKNLTLLIKDIRELAKDH</sequence>
<dbReference type="SUPFAM" id="SSF53756">
    <property type="entry name" value="UDP-Glycosyltransferase/glycogen phosphorylase"/>
    <property type="match status" value="1"/>
</dbReference>
<dbReference type="PANTHER" id="PTHR48047:SF182">
    <property type="entry name" value="GLYCOSYLTRANSFERASE"/>
    <property type="match status" value="1"/>
</dbReference>
<evidence type="ECO:0000256" key="3">
    <source>
        <dbReference type="RuleBase" id="RU003718"/>
    </source>
</evidence>
<protein>
    <recommendedName>
        <fullName evidence="4">Glycosyltransferase</fullName>
        <ecNumber evidence="4">2.4.1.-</ecNumber>
    </recommendedName>
</protein>
<dbReference type="SMR" id="A0A0F6PMR2"/>
<keyword evidence="3" id="KW-0328">Glycosyltransferase</keyword>
<evidence type="ECO:0000313" key="5">
    <source>
        <dbReference type="EMBL" id="AJT58578.1"/>
    </source>
</evidence>
<dbReference type="GO" id="GO:0035251">
    <property type="term" value="F:UDP-glucosyltransferase activity"/>
    <property type="evidence" value="ECO:0007669"/>
    <property type="project" value="TreeGrafter"/>
</dbReference>
<proteinExistence type="evidence at transcript level"/>
<dbReference type="Gene3D" id="3.40.50.2000">
    <property type="entry name" value="Glycogen Phosphorylase B"/>
    <property type="match status" value="2"/>
</dbReference>
<dbReference type="EMBL" id="KJ956788">
    <property type="protein sequence ID" value="AJT58578.1"/>
    <property type="molecule type" value="mRNA"/>
</dbReference>
<dbReference type="InterPro" id="IPR035595">
    <property type="entry name" value="UDP_glycos_trans_CS"/>
</dbReference>
<organism evidence="5">
    <name type="scientific">Carthamus tinctorius</name>
    <name type="common">Safflower</name>
    <dbReference type="NCBI Taxonomy" id="4222"/>
    <lineage>
        <taxon>Eukaryota</taxon>
        <taxon>Viridiplantae</taxon>
        <taxon>Streptophyta</taxon>
        <taxon>Embryophyta</taxon>
        <taxon>Tracheophyta</taxon>
        <taxon>Spermatophyta</taxon>
        <taxon>Magnoliopsida</taxon>
        <taxon>eudicotyledons</taxon>
        <taxon>Gunneridae</taxon>
        <taxon>Pentapetalae</taxon>
        <taxon>asterids</taxon>
        <taxon>campanulids</taxon>
        <taxon>Asterales</taxon>
        <taxon>Asteraceae</taxon>
        <taxon>Carduoideae</taxon>
        <taxon>Cardueae</taxon>
        <taxon>Centaureinae</taxon>
        <taxon>Carthamus</taxon>
    </lineage>
</organism>
<evidence type="ECO:0000256" key="2">
    <source>
        <dbReference type="ARBA" id="ARBA00022679"/>
    </source>
</evidence>
<dbReference type="FunFam" id="3.40.50.2000:FF:000047">
    <property type="entry name" value="Glycosyltransferase"/>
    <property type="match status" value="1"/>
</dbReference>
<reference evidence="5" key="1">
    <citation type="journal article" date="2014" name="Org. Lett.">
        <title>Exploring the catalytic promiscuity of a new glycosyltransferase from Carthamus tinctorius.</title>
        <authorList>
            <person name="Xie K."/>
            <person name="Chen R."/>
            <person name="Li J."/>
            <person name="Wang R."/>
            <person name="Chen D."/>
            <person name="Dou X."/>
            <person name="Dai J."/>
        </authorList>
    </citation>
    <scope>NUCLEOTIDE SEQUENCE</scope>
</reference>
<evidence type="ECO:0000256" key="1">
    <source>
        <dbReference type="ARBA" id="ARBA00009995"/>
    </source>
</evidence>
<dbReference type="InterPro" id="IPR002213">
    <property type="entry name" value="UDP_glucos_trans"/>
</dbReference>
<dbReference type="AlphaFoldDB" id="A0A0F6PMR2"/>
<evidence type="ECO:0000256" key="4">
    <source>
        <dbReference type="RuleBase" id="RU362057"/>
    </source>
</evidence>
<dbReference type="Pfam" id="PF00201">
    <property type="entry name" value="UDPGT"/>
    <property type="match status" value="1"/>
</dbReference>
<comment type="similarity">
    <text evidence="1 3">Belongs to the UDP-glycosyltransferase family.</text>
</comment>
<keyword evidence="2 3" id="KW-0808">Transferase</keyword>
<dbReference type="PANTHER" id="PTHR48047">
    <property type="entry name" value="GLYCOSYLTRANSFERASE"/>
    <property type="match status" value="1"/>
</dbReference>